<gene>
    <name evidence="2" type="ORF">cyc_00385</name>
</gene>
<proteinExistence type="predicted"/>
<dbReference type="Proteomes" id="UP000095192">
    <property type="component" value="Unassembled WGS sequence"/>
</dbReference>
<evidence type="ECO:0000256" key="1">
    <source>
        <dbReference type="SAM" id="Phobius"/>
    </source>
</evidence>
<name>A0A1D3CZ64_9EIME</name>
<evidence type="ECO:0000313" key="3">
    <source>
        <dbReference type="Proteomes" id="UP000095192"/>
    </source>
</evidence>
<evidence type="ECO:0000313" key="2">
    <source>
        <dbReference type="EMBL" id="OEH76495.1"/>
    </source>
</evidence>
<keyword evidence="1" id="KW-1133">Transmembrane helix</keyword>
<organism evidence="2 3">
    <name type="scientific">Cyclospora cayetanensis</name>
    <dbReference type="NCBI Taxonomy" id="88456"/>
    <lineage>
        <taxon>Eukaryota</taxon>
        <taxon>Sar</taxon>
        <taxon>Alveolata</taxon>
        <taxon>Apicomplexa</taxon>
        <taxon>Conoidasida</taxon>
        <taxon>Coccidia</taxon>
        <taxon>Eucoccidiorida</taxon>
        <taxon>Eimeriorina</taxon>
        <taxon>Eimeriidae</taxon>
        <taxon>Cyclospora</taxon>
    </lineage>
</organism>
<dbReference type="AlphaFoldDB" id="A0A1D3CZ64"/>
<dbReference type="FunCoup" id="A0A1D3CZ64">
    <property type="interactions" value="2"/>
</dbReference>
<keyword evidence="1" id="KW-0472">Membrane</keyword>
<comment type="caution">
    <text evidence="2">The sequence shown here is derived from an EMBL/GenBank/DDBJ whole genome shotgun (WGS) entry which is preliminary data.</text>
</comment>
<keyword evidence="3" id="KW-1185">Reference proteome</keyword>
<reference evidence="2 3" key="1">
    <citation type="journal article" date="2016" name="BMC Genomics">
        <title>Comparative genomics reveals Cyclospora cayetanensis possesses coccidia-like metabolism and invasion components but unique surface antigens.</title>
        <authorList>
            <person name="Liu S."/>
            <person name="Wang L."/>
            <person name="Zheng H."/>
            <person name="Xu Z."/>
            <person name="Roellig D.M."/>
            <person name="Li N."/>
            <person name="Frace M.A."/>
            <person name="Tang K."/>
            <person name="Arrowood M.J."/>
            <person name="Moss D.M."/>
            <person name="Zhang L."/>
            <person name="Feng Y."/>
            <person name="Xiao L."/>
        </authorList>
    </citation>
    <scope>NUCLEOTIDE SEQUENCE [LARGE SCALE GENOMIC DNA]</scope>
    <source>
        <strain evidence="2 3">CHN_HEN01</strain>
    </source>
</reference>
<dbReference type="VEuPathDB" id="ToxoDB:LOC34617571"/>
<keyword evidence="1" id="KW-0812">Transmembrane</keyword>
<feature type="transmembrane region" description="Helical" evidence="1">
    <location>
        <begin position="39"/>
        <end position="58"/>
    </location>
</feature>
<dbReference type="EMBL" id="JROU02001440">
    <property type="protein sequence ID" value="OEH76495.1"/>
    <property type="molecule type" value="Genomic_DNA"/>
</dbReference>
<sequence length="242" mass="26122">MKDFAYCFLPFGGLLAALLIFVPTRRVHRGCVSLCCLHLQLGPLRIGIAASICLYSLIRLSFTVIKLREVYAAAAKPETAAALAAAGMPGNVGAVVKGSSSYQLRHERNLWIELFCLVLWLFVWRCGKLLGKQWQCIDALNAEVVLLKRNLEESSASETRPKSSENASKEGGKEAVICREADTTTHAKQGFLHTSALQQQGLQQLLPLESAATPPAAAAGERQRAVAVALVDCHCYSLAGAT</sequence>
<dbReference type="InParanoid" id="A0A1D3CZ64"/>
<protein>
    <submittedName>
        <fullName evidence="2">Uncharacterized protein</fullName>
    </submittedName>
</protein>
<accession>A0A1D3CZ64</accession>
<dbReference type="VEuPathDB" id="ToxoDB:cyc_00385"/>